<sequence>MLACRHALGHDCGMRRALRTLLLCCLPALAAGLGGCAQFPELDAAQTPGVADAPYPRLLPLEALLNGPAPRASEAAIATVEGRVGALRARAARLQRIDIAPSGVQGRLARLRQKAAELRAQ</sequence>
<name>A0A238KMY1_9RHOB</name>
<feature type="signal peptide" evidence="1">
    <location>
        <begin position="1"/>
        <end position="30"/>
    </location>
</feature>
<reference evidence="2 3" key="1">
    <citation type="submission" date="2017-05" db="EMBL/GenBank/DDBJ databases">
        <authorList>
            <person name="Song R."/>
            <person name="Chenine A.L."/>
            <person name="Ruprecht R.M."/>
        </authorList>
    </citation>
    <scope>NUCLEOTIDE SEQUENCE [LARGE SCALE GENOMIC DNA]</scope>
    <source>
        <strain evidence="2 3">CECT 8898</strain>
    </source>
</reference>
<evidence type="ECO:0000256" key="1">
    <source>
        <dbReference type="SAM" id="SignalP"/>
    </source>
</evidence>
<gene>
    <name evidence="2" type="ORF">MAA8898_02949</name>
</gene>
<evidence type="ECO:0000313" key="2">
    <source>
        <dbReference type="EMBL" id="SMX43967.1"/>
    </source>
</evidence>
<dbReference type="AlphaFoldDB" id="A0A238KMY1"/>
<protein>
    <submittedName>
        <fullName evidence="2">Uncharacterized protein</fullName>
    </submittedName>
</protein>
<feature type="chain" id="PRO_5012692246" evidence="1">
    <location>
        <begin position="31"/>
        <end position="121"/>
    </location>
</feature>
<keyword evidence="1" id="KW-0732">Signal</keyword>
<accession>A0A238KMY1</accession>
<organism evidence="2 3">
    <name type="scientific">Maliponia aquimaris</name>
    <dbReference type="NCBI Taxonomy" id="1673631"/>
    <lineage>
        <taxon>Bacteria</taxon>
        <taxon>Pseudomonadati</taxon>
        <taxon>Pseudomonadota</taxon>
        <taxon>Alphaproteobacteria</taxon>
        <taxon>Rhodobacterales</taxon>
        <taxon>Paracoccaceae</taxon>
        <taxon>Maliponia</taxon>
    </lineage>
</organism>
<dbReference type="EMBL" id="FXYF01000007">
    <property type="protein sequence ID" value="SMX43967.1"/>
    <property type="molecule type" value="Genomic_DNA"/>
</dbReference>
<proteinExistence type="predicted"/>
<keyword evidence="3" id="KW-1185">Reference proteome</keyword>
<evidence type="ECO:0000313" key="3">
    <source>
        <dbReference type="Proteomes" id="UP000207598"/>
    </source>
</evidence>
<dbReference type="Proteomes" id="UP000207598">
    <property type="component" value="Unassembled WGS sequence"/>
</dbReference>